<accession>A0A9P5SMN2</accession>
<name>A0A9P5SMN2_9FUNG</name>
<evidence type="ECO:0000256" key="2">
    <source>
        <dbReference type="SAM" id="MobiDB-lite"/>
    </source>
</evidence>
<feature type="region of interest" description="Disordered" evidence="2">
    <location>
        <begin position="1"/>
        <end position="71"/>
    </location>
</feature>
<reference evidence="4" key="1">
    <citation type="journal article" date="2020" name="Fungal Divers.">
        <title>Resolving the Mortierellaceae phylogeny through synthesis of multi-gene phylogenetics and phylogenomics.</title>
        <authorList>
            <person name="Vandepol N."/>
            <person name="Liber J."/>
            <person name="Desiro A."/>
            <person name="Na H."/>
            <person name="Kennedy M."/>
            <person name="Barry K."/>
            <person name="Grigoriev I.V."/>
            <person name="Miller A.N."/>
            <person name="O'Donnell K."/>
            <person name="Stajich J.E."/>
            <person name="Bonito G."/>
        </authorList>
    </citation>
    <scope>NUCLEOTIDE SEQUENCE</scope>
    <source>
        <strain evidence="4">NVP1</strain>
    </source>
</reference>
<feature type="region of interest" description="Disordered" evidence="2">
    <location>
        <begin position="448"/>
        <end position="486"/>
    </location>
</feature>
<dbReference type="InterPro" id="IPR016024">
    <property type="entry name" value="ARM-type_fold"/>
</dbReference>
<comment type="caution">
    <text evidence="4">The sequence shown here is derived from an EMBL/GenBank/DDBJ whole genome shotgun (WGS) entry which is preliminary data.</text>
</comment>
<dbReference type="Pfam" id="PF05004">
    <property type="entry name" value="IFRD"/>
    <property type="match status" value="1"/>
</dbReference>
<feature type="compositionally biased region" description="Low complexity" evidence="2">
    <location>
        <begin position="448"/>
        <end position="479"/>
    </location>
</feature>
<dbReference type="InterPro" id="IPR011989">
    <property type="entry name" value="ARM-like"/>
</dbReference>
<dbReference type="PANTHER" id="PTHR12354:SF1">
    <property type="entry name" value="INTERFERON-RELATED DEVELOPMENTAL REGULATOR 1"/>
    <property type="match status" value="1"/>
</dbReference>
<dbReference type="SUPFAM" id="SSF48371">
    <property type="entry name" value="ARM repeat"/>
    <property type="match status" value="1"/>
</dbReference>
<sequence length="523" mass="57475">MHGNKQPSGGPRKTTSKSASKKQQLLDIATSNSRPSSRAGSRAGSRANSDDEGDDHSEAGRDDFDDGGTDDLHRAEATWESQLKDAVEELNEKRSSTREEALSKLQAFLSQRYSAEVLDTQRDDLMDLLKKSIKKGGARECIAAAAVISLVFITIGEDDEKMFTDLAPLMKYTITNHENTEVKAACIYALATACYISSTPQPSHLPTYDLLGFFAEIAISSGASANASHSGETIAAALEAFSVLYAGLFHTLGPKQLTMQARRFFNNIIPAAKTLLEHSTVEVRVASGETIAVMFEILDHFQRQRDDGDFSDDEEASESYNEDDPEDYEDVTGDFRYDDLQGLVDALGSLSTDSARHRSKKERSTGRSAFRDILKSVELNELPHESLKLRDYDIDFSGWVEIIQLHFLRDRLTSGLQTHFVHNTMIHSILPATAILYSPGSGGGGFSASGTFSGPKPVGSQVGSRAGSRAGSRPSSSMGHYADAADAKEELDRVDRKYLNAEMAKVRQVQRKKDRTREKFDDY</sequence>
<gene>
    <name evidence="4" type="primary">IFRD1</name>
    <name evidence="4" type="ORF">BG006_003005</name>
</gene>
<feature type="compositionally biased region" description="Acidic residues" evidence="2">
    <location>
        <begin position="309"/>
        <end position="328"/>
    </location>
</feature>
<evidence type="ECO:0000259" key="3">
    <source>
        <dbReference type="Pfam" id="PF05004"/>
    </source>
</evidence>
<keyword evidence="5" id="KW-1185">Reference proteome</keyword>
<proteinExistence type="inferred from homology"/>
<dbReference type="InterPro" id="IPR039777">
    <property type="entry name" value="IFRD"/>
</dbReference>
<dbReference type="PANTHER" id="PTHR12354">
    <property type="entry name" value="INTERFERON-RELATED DEVELOPMENTAL REGULATOR"/>
    <property type="match status" value="1"/>
</dbReference>
<comment type="similarity">
    <text evidence="1">Belongs to the IFRD family.</text>
</comment>
<dbReference type="Gene3D" id="1.25.10.10">
    <property type="entry name" value="Leucine-rich Repeat Variant"/>
    <property type="match status" value="1"/>
</dbReference>
<evidence type="ECO:0000256" key="1">
    <source>
        <dbReference type="ARBA" id="ARBA00008828"/>
    </source>
</evidence>
<protein>
    <submittedName>
        <fullName evidence="4">Interferon- developmental regulator 1</fullName>
    </submittedName>
</protein>
<dbReference type="Proteomes" id="UP000696485">
    <property type="component" value="Unassembled WGS sequence"/>
</dbReference>
<dbReference type="InterPro" id="IPR007701">
    <property type="entry name" value="Interferon-rel_develop_reg_N"/>
</dbReference>
<organism evidence="4 5">
    <name type="scientific">Podila minutissima</name>
    <dbReference type="NCBI Taxonomy" id="64525"/>
    <lineage>
        <taxon>Eukaryota</taxon>
        <taxon>Fungi</taxon>
        <taxon>Fungi incertae sedis</taxon>
        <taxon>Mucoromycota</taxon>
        <taxon>Mortierellomycotina</taxon>
        <taxon>Mortierellomycetes</taxon>
        <taxon>Mortierellales</taxon>
        <taxon>Mortierellaceae</taxon>
        <taxon>Podila</taxon>
    </lineage>
</organism>
<evidence type="ECO:0000313" key="5">
    <source>
        <dbReference type="Proteomes" id="UP000696485"/>
    </source>
</evidence>
<dbReference type="EMBL" id="JAAAUY010000177">
    <property type="protein sequence ID" value="KAF9333895.1"/>
    <property type="molecule type" value="Genomic_DNA"/>
</dbReference>
<evidence type="ECO:0000313" key="4">
    <source>
        <dbReference type="EMBL" id="KAF9333895.1"/>
    </source>
</evidence>
<feature type="domain" description="Interferon-related developmental regulator N-terminal" evidence="3">
    <location>
        <begin position="64"/>
        <end position="378"/>
    </location>
</feature>
<feature type="compositionally biased region" description="Low complexity" evidence="2">
    <location>
        <begin position="31"/>
        <end position="47"/>
    </location>
</feature>
<dbReference type="AlphaFoldDB" id="A0A9P5SMN2"/>
<feature type="region of interest" description="Disordered" evidence="2">
    <location>
        <begin position="305"/>
        <end position="328"/>
    </location>
</feature>